<sequence>MCTDRHTEEQGPPKTRSRKRPIFRRFARSQDGAAAIEFAILALPYFLIVFAILETFIAFIGEQVVSNGVEVMARKVRTGEIRSTSANDPAFKATFRTAFCNEISVMISCSAEEIATPKRLYIDLRSFSSYADIPTAVPRQSSAQYADLKTSDFGYSPGGAKSINMLRAYYRWPVLTDLVRPMLTSVRSSDGTGDFLIVATATFQNEDYP</sequence>
<organism evidence="4 5">
    <name type="scientific">Endobacterium cereale</name>
    <dbReference type="NCBI Taxonomy" id="2663029"/>
    <lineage>
        <taxon>Bacteria</taxon>
        <taxon>Pseudomonadati</taxon>
        <taxon>Pseudomonadota</taxon>
        <taxon>Alphaproteobacteria</taxon>
        <taxon>Hyphomicrobiales</taxon>
        <taxon>Rhizobiaceae</taxon>
        <taxon>Endobacterium</taxon>
    </lineage>
</organism>
<evidence type="ECO:0000256" key="2">
    <source>
        <dbReference type="SAM" id="Phobius"/>
    </source>
</evidence>
<dbReference type="EMBL" id="WIXI01000022">
    <property type="protein sequence ID" value="MQY44872.1"/>
    <property type="molecule type" value="Genomic_DNA"/>
</dbReference>
<evidence type="ECO:0000313" key="5">
    <source>
        <dbReference type="Proteomes" id="UP000435138"/>
    </source>
</evidence>
<dbReference type="AlphaFoldDB" id="A0A6A8A1L6"/>
<feature type="domain" description="TadE-like" evidence="3">
    <location>
        <begin position="32"/>
        <end position="74"/>
    </location>
</feature>
<protein>
    <submittedName>
        <fullName evidence="4">Pilus assembly protein</fullName>
    </submittedName>
</protein>
<proteinExistence type="predicted"/>
<name>A0A6A8A1L6_9HYPH</name>
<gene>
    <name evidence="4" type="ORF">GAO09_02130</name>
</gene>
<feature type="compositionally biased region" description="Basic and acidic residues" evidence="1">
    <location>
        <begin position="1"/>
        <end position="11"/>
    </location>
</feature>
<dbReference type="InterPro" id="IPR012495">
    <property type="entry name" value="TadE-like_dom"/>
</dbReference>
<accession>A0A6A8A1L6</accession>
<feature type="region of interest" description="Disordered" evidence="1">
    <location>
        <begin position="1"/>
        <end position="20"/>
    </location>
</feature>
<keyword evidence="2" id="KW-0472">Membrane</keyword>
<feature type="transmembrane region" description="Helical" evidence="2">
    <location>
        <begin position="34"/>
        <end position="60"/>
    </location>
</feature>
<reference evidence="4 5" key="1">
    <citation type="submission" date="2019-11" db="EMBL/GenBank/DDBJ databases">
        <title>Genome analysis of Rhizobacterium cereale a novel genus and species isolated from maize roots in North Spain.</title>
        <authorList>
            <person name="Menendez E."/>
            <person name="Flores-Felix J.D."/>
            <person name="Ramirez-Bahena M.-H."/>
            <person name="Igual J.M."/>
            <person name="Garcia-Fraile P."/>
            <person name="Peix A."/>
            <person name="Velazquez E."/>
        </authorList>
    </citation>
    <scope>NUCLEOTIDE SEQUENCE [LARGE SCALE GENOMIC DNA]</scope>
    <source>
        <strain evidence="4 5">RZME27</strain>
    </source>
</reference>
<keyword evidence="2" id="KW-1133">Transmembrane helix</keyword>
<keyword evidence="5" id="KW-1185">Reference proteome</keyword>
<dbReference type="RefSeq" id="WP_153352396.1">
    <property type="nucleotide sequence ID" value="NZ_JAYKOO010000003.1"/>
</dbReference>
<dbReference type="Pfam" id="PF07811">
    <property type="entry name" value="TadE"/>
    <property type="match status" value="1"/>
</dbReference>
<evidence type="ECO:0000313" key="4">
    <source>
        <dbReference type="EMBL" id="MQY44872.1"/>
    </source>
</evidence>
<dbReference type="Proteomes" id="UP000435138">
    <property type="component" value="Unassembled WGS sequence"/>
</dbReference>
<evidence type="ECO:0000256" key="1">
    <source>
        <dbReference type="SAM" id="MobiDB-lite"/>
    </source>
</evidence>
<comment type="caution">
    <text evidence="4">The sequence shown here is derived from an EMBL/GenBank/DDBJ whole genome shotgun (WGS) entry which is preliminary data.</text>
</comment>
<keyword evidence="2" id="KW-0812">Transmembrane</keyword>
<evidence type="ECO:0000259" key="3">
    <source>
        <dbReference type="Pfam" id="PF07811"/>
    </source>
</evidence>